<dbReference type="InterPro" id="IPR007569">
    <property type="entry name" value="DUF559"/>
</dbReference>
<evidence type="ECO:0000313" key="4">
    <source>
        <dbReference type="Proteomes" id="UP000322244"/>
    </source>
</evidence>
<evidence type="ECO:0000313" key="3">
    <source>
        <dbReference type="EMBL" id="KAA0024337.1"/>
    </source>
</evidence>
<dbReference type="EMBL" id="VLNY01000002">
    <property type="protein sequence ID" value="KAA0024337.1"/>
    <property type="molecule type" value="Genomic_DNA"/>
</dbReference>
<dbReference type="InterPro" id="IPR018547">
    <property type="entry name" value="AbiEi_C"/>
</dbReference>
<feature type="domain" description="DUF559" evidence="1">
    <location>
        <begin position="222"/>
        <end position="275"/>
    </location>
</feature>
<feature type="domain" description="AbiEi antitoxin C-terminal" evidence="2">
    <location>
        <begin position="54"/>
        <end position="174"/>
    </location>
</feature>
<dbReference type="AlphaFoldDB" id="A0A5A7SHZ0"/>
<name>A0A5A7SHZ0_9NOCA</name>
<keyword evidence="4" id="KW-1185">Reference proteome</keyword>
<accession>A0A5A7SHZ0</accession>
<dbReference type="OrthoDB" id="3173471at2"/>
<comment type="caution">
    <text evidence="3">The sequence shown here is derived from an EMBL/GenBank/DDBJ whole genome shotgun (WGS) entry which is preliminary data.</text>
</comment>
<dbReference type="Pfam" id="PF04480">
    <property type="entry name" value="DUF559"/>
    <property type="match status" value="1"/>
</dbReference>
<dbReference type="InterPro" id="IPR011335">
    <property type="entry name" value="Restrct_endonuc-II-like"/>
</dbReference>
<organism evidence="3 4">
    <name type="scientific">Antrihabitans cavernicola</name>
    <dbReference type="NCBI Taxonomy" id="2495913"/>
    <lineage>
        <taxon>Bacteria</taxon>
        <taxon>Bacillati</taxon>
        <taxon>Actinomycetota</taxon>
        <taxon>Actinomycetes</taxon>
        <taxon>Mycobacteriales</taxon>
        <taxon>Nocardiaceae</taxon>
        <taxon>Antrihabitans</taxon>
    </lineage>
</organism>
<dbReference type="Gene3D" id="3.40.960.10">
    <property type="entry name" value="VSR Endonuclease"/>
    <property type="match status" value="1"/>
</dbReference>
<gene>
    <name evidence="3" type="ORF">FOY51_04730</name>
</gene>
<dbReference type="Pfam" id="PF09407">
    <property type="entry name" value="AbiEi_1"/>
    <property type="match status" value="1"/>
</dbReference>
<evidence type="ECO:0000259" key="2">
    <source>
        <dbReference type="Pfam" id="PF09407"/>
    </source>
</evidence>
<proteinExistence type="predicted"/>
<dbReference type="Proteomes" id="UP000322244">
    <property type="component" value="Unassembled WGS sequence"/>
</dbReference>
<evidence type="ECO:0000259" key="1">
    <source>
        <dbReference type="Pfam" id="PF04480"/>
    </source>
</evidence>
<reference evidence="3 4" key="1">
    <citation type="submission" date="2019-07" db="EMBL/GenBank/DDBJ databases">
        <title>Rhodococcus cavernicolus sp. nov., isolated from a cave.</title>
        <authorList>
            <person name="Lee S.D."/>
        </authorList>
    </citation>
    <scope>NUCLEOTIDE SEQUENCE [LARGE SCALE GENOMIC DNA]</scope>
    <source>
        <strain evidence="3 4">C1-24</strain>
    </source>
</reference>
<sequence length="298" mass="33725">MWAWLGVEEPFLGSRASQLTEHQLRHDCLRIYRDVYVRRTTTVTAAVRAKAAWLYAGEDSVLTGFSAAALYGTKWIDPDERPEIVRPGHFRPAPGMVVRDYRLLPDEIAMVDGIRVTTPERAAFDLGRRLSPRRGVAVLDALCNATDVKPIDVLRLAEHHRGARGIVRLRSVLDDVDGGAESPPESHTRMVLVEAGLPRPETQINIIDGSGRVVARADMGWRRWRVLVEYDGEHHWTDRGQRAWDIDRTAILESLGWAVIRVGAQLLYDRPHELIRRVRAKLTDDRVVTGTNAERRGR</sequence>
<dbReference type="SUPFAM" id="SSF52980">
    <property type="entry name" value="Restriction endonuclease-like"/>
    <property type="match status" value="1"/>
</dbReference>
<protein>
    <submittedName>
        <fullName evidence="3">DUF559 domain-containing protein</fullName>
    </submittedName>
</protein>